<protein>
    <submittedName>
        <fullName evidence="4">PEP-CTERM protein-sorting domain-containing protein</fullName>
    </submittedName>
</protein>
<dbReference type="Proteomes" id="UP000183208">
    <property type="component" value="Unassembled WGS sequence"/>
</dbReference>
<proteinExistence type="predicted"/>
<organism evidence="4 5">
    <name type="scientific">Bradyrhizobium lablabi</name>
    <dbReference type="NCBI Taxonomy" id="722472"/>
    <lineage>
        <taxon>Bacteria</taxon>
        <taxon>Pseudomonadati</taxon>
        <taxon>Pseudomonadota</taxon>
        <taxon>Alphaproteobacteria</taxon>
        <taxon>Hyphomicrobiales</taxon>
        <taxon>Nitrobacteraceae</taxon>
        <taxon>Bradyrhizobium</taxon>
    </lineage>
</organism>
<dbReference type="EMBL" id="FNTI01000001">
    <property type="protein sequence ID" value="SEC31604.1"/>
    <property type="molecule type" value="Genomic_DNA"/>
</dbReference>
<name>A0A1H4RIL3_9BRAD</name>
<feature type="chain" id="PRO_5010374271" evidence="2">
    <location>
        <begin position="24"/>
        <end position="222"/>
    </location>
</feature>
<evidence type="ECO:0000259" key="3">
    <source>
        <dbReference type="Pfam" id="PF07589"/>
    </source>
</evidence>
<feature type="signal peptide" evidence="2">
    <location>
        <begin position="1"/>
        <end position="23"/>
    </location>
</feature>
<gene>
    <name evidence="4" type="ORF">SAMN05444171_1124</name>
</gene>
<sequence length="222" mass="22855">MRRILVSGFSALVLALSASAASAATVTWTTWDSISSGTAGPITVAFNGPANDIIHGYPSYGPAGTFADGVIVSNGPSSSNNILQLVGGNSTTQTLTFSQAVVNPVFAIWSLGQARGPAAFVFDQTPTFVAGGPSNEYGGQAISVVGNAVVGVEGNGTVEFLGTFSQLTWTNPLYENWYGFDVGFQSVAAVPEPSTWAILMLGFAGLGVMAYRRKNTMALAAA</sequence>
<dbReference type="OrthoDB" id="8237272at2"/>
<evidence type="ECO:0000256" key="2">
    <source>
        <dbReference type="SAM" id="SignalP"/>
    </source>
</evidence>
<evidence type="ECO:0000313" key="5">
    <source>
        <dbReference type="Proteomes" id="UP000183208"/>
    </source>
</evidence>
<dbReference type="AlphaFoldDB" id="A0A1H4RIL3"/>
<evidence type="ECO:0000256" key="1">
    <source>
        <dbReference type="SAM" id="Phobius"/>
    </source>
</evidence>
<evidence type="ECO:0000313" key="4">
    <source>
        <dbReference type="EMBL" id="SEC31604.1"/>
    </source>
</evidence>
<reference evidence="4 5" key="1">
    <citation type="submission" date="2016-10" db="EMBL/GenBank/DDBJ databases">
        <authorList>
            <person name="de Groot N.N."/>
        </authorList>
    </citation>
    <scope>NUCLEOTIDE SEQUENCE [LARGE SCALE GENOMIC DNA]</scope>
    <source>
        <strain evidence="4 5">GAS522</strain>
    </source>
</reference>
<keyword evidence="1" id="KW-1133">Transmembrane helix</keyword>
<dbReference type="NCBIfam" id="TIGR02595">
    <property type="entry name" value="PEP_CTERM"/>
    <property type="match status" value="1"/>
</dbReference>
<keyword evidence="2" id="KW-0732">Signal</keyword>
<feature type="transmembrane region" description="Helical" evidence="1">
    <location>
        <begin position="194"/>
        <end position="211"/>
    </location>
</feature>
<feature type="domain" description="Ice-binding protein C-terminal" evidence="3">
    <location>
        <begin position="189"/>
        <end position="213"/>
    </location>
</feature>
<dbReference type="InterPro" id="IPR013424">
    <property type="entry name" value="Ice-binding_C"/>
</dbReference>
<dbReference type="Pfam" id="PF07589">
    <property type="entry name" value="PEP-CTERM"/>
    <property type="match status" value="1"/>
</dbReference>
<accession>A0A1H4RIL3</accession>
<dbReference type="RefSeq" id="WP_074816607.1">
    <property type="nucleotide sequence ID" value="NZ_FNTI01000001.1"/>
</dbReference>
<keyword evidence="1" id="KW-0812">Transmembrane</keyword>
<keyword evidence="1" id="KW-0472">Membrane</keyword>